<feature type="transmembrane region" description="Helical" evidence="8">
    <location>
        <begin position="501"/>
        <end position="526"/>
    </location>
</feature>
<evidence type="ECO:0000256" key="7">
    <source>
        <dbReference type="SAM" id="MobiDB-lite"/>
    </source>
</evidence>
<feature type="transmembrane region" description="Helical" evidence="8">
    <location>
        <begin position="78"/>
        <end position="97"/>
    </location>
</feature>
<feature type="transmembrane region" description="Helical" evidence="8">
    <location>
        <begin position="473"/>
        <end position="489"/>
    </location>
</feature>
<evidence type="ECO:0000313" key="9">
    <source>
        <dbReference type="EMBL" id="KAA8815357.1"/>
    </source>
</evidence>
<name>A0A5M9ZAH2_9BIFI</name>
<comment type="subcellular location">
    <subcellularLocation>
        <location evidence="1">Cell membrane</location>
        <topology evidence="1">Multi-pass membrane protein</topology>
    </subcellularLocation>
</comment>
<gene>
    <name evidence="9" type="ORF">EMB92_09175</name>
</gene>
<evidence type="ECO:0000256" key="6">
    <source>
        <dbReference type="ARBA" id="ARBA00023136"/>
    </source>
</evidence>
<evidence type="ECO:0000313" key="10">
    <source>
        <dbReference type="Proteomes" id="UP000326060"/>
    </source>
</evidence>
<feature type="transmembrane region" description="Helical" evidence="8">
    <location>
        <begin position="167"/>
        <end position="185"/>
    </location>
</feature>
<evidence type="ECO:0000256" key="8">
    <source>
        <dbReference type="SAM" id="Phobius"/>
    </source>
</evidence>
<dbReference type="PANTHER" id="PTHR30106:SF1">
    <property type="entry name" value="UPF0324 MEMBRANE PROTEIN FN0533"/>
    <property type="match status" value="1"/>
</dbReference>
<dbReference type="PANTHER" id="PTHR30106">
    <property type="entry name" value="INNER MEMBRANE PROTEIN YEIH-RELATED"/>
    <property type="match status" value="1"/>
</dbReference>
<feature type="region of interest" description="Disordered" evidence="7">
    <location>
        <begin position="1"/>
        <end position="26"/>
    </location>
</feature>
<feature type="transmembrane region" description="Helical" evidence="8">
    <location>
        <begin position="142"/>
        <end position="160"/>
    </location>
</feature>
<keyword evidence="3" id="KW-1003">Cell membrane</keyword>
<comment type="caution">
    <text evidence="9">The sequence shown here is derived from an EMBL/GenBank/DDBJ whole genome shotgun (WGS) entry which is preliminary data.</text>
</comment>
<dbReference type="Proteomes" id="UP000326060">
    <property type="component" value="Unassembled WGS sequence"/>
</dbReference>
<sequence>MSGDIRNRYGGGRRTQPADGQVPWQSPFEKAEGKHLVTASTVPSTAAAAATQQTQKSKVKEAVPAASEGNRILGSEDWWAVFIGLGIVVLGFVLWAAGSSLNLFAAKIPGWGTWSFLFGGGDVTKNGVTTHAAGLAGRWPNIVLLFALFAVVFGLAAYFLKLKVSAFLGGFLALFILSFAVNVFSTSKFASSYNLEVPLVALVIGLIIGNIVNAEGFFGGALRTELYVKVGIVLLGATLPFTTILSAGPVAFLQATFIAVSTFLVIYFVASKGFGLDKRFAATLGAGGSICGVSAGIAVGSAVKSRKEHVSAVISIVVVWAIISIFLLTGLSKAFGLPDGVAGAWIGTSEFADAAGVTAASSFGEQGIAAFTLMKVVGRDIFIGVWCLILAFIAITYWDRQDRVAEAKAAGKDVNALPKQKLDVSQIWHRFPKFVIGFFVASIFLTIVIATAGAGSSASISNDLIAPVKELRTWAFTFTFLSIGLTTRFKQLSSLGWKPIAAFSIGAVVNIILGFILSAVLLPGFWSTISVAA</sequence>
<evidence type="ECO:0000256" key="2">
    <source>
        <dbReference type="ARBA" id="ARBA00007977"/>
    </source>
</evidence>
<reference evidence="9 10" key="1">
    <citation type="journal article" date="2019" name="Syst. Appl. Microbiol.">
        <title>Characterization of Bifidobacterium species in feaces of the Egyptian fruit bat: Description of B. vespertilionis sp. nov. and B. rousetti sp. nov.</title>
        <authorList>
            <person name="Modesto M."/>
            <person name="Satti M."/>
            <person name="Watanabe K."/>
            <person name="Puglisi E."/>
            <person name="Morelli L."/>
            <person name="Huang C.-H."/>
            <person name="Liou J.-S."/>
            <person name="Miyashita M."/>
            <person name="Tamura T."/>
            <person name="Saito S."/>
            <person name="Mori K."/>
            <person name="Huang L."/>
            <person name="Sciavilla P."/>
            <person name="Sandri C."/>
            <person name="Spiezio C."/>
            <person name="Vitali F."/>
            <person name="Cavalieri D."/>
            <person name="Perpetuini G."/>
            <person name="Tofalo R."/>
            <person name="Bonetti A."/>
            <person name="Arita M."/>
            <person name="Mattarelli P."/>
        </authorList>
    </citation>
    <scope>NUCLEOTIDE SEQUENCE [LARGE SCALE GENOMIC DNA]</scope>
    <source>
        <strain evidence="9 10">RST27</strain>
    </source>
</reference>
<feature type="transmembrane region" description="Helical" evidence="8">
    <location>
        <begin position="226"/>
        <end position="245"/>
    </location>
</feature>
<keyword evidence="4 8" id="KW-0812">Transmembrane</keyword>
<keyword evidence="6 8" id="KW-0472">Membrane</keyword>
<feature type="transmembrane region" description="Helical" evidence="8">
    <location>
        <begin position="381"/>
        <end position="398"/>
    </location>
</feature>
<feature type="transmembrane region" description="Helical" evidence="8">
    <location>
        <begin position="434"/>
        <end position="453"/>
    </location>
</feature>
<feature type="transmembrane region" description="Helical" evidence="8">
    <location>
        <begin position="197"/>
        <end position="214"/>
    </location>
</feature>
<dbReference type="InterPro" id="IPR018383">
    <property type="entry name" value="UPF0324_pro"/>
</dbReference>
<evidence type="ECO:0000256" key="1">
    <source>
        <dbReference type="ARBA" id="ARBA00004651"/>
    </source>
</evidence>
<dbReference type="AlphaFoldDB" id="A0A5M9ZAH2"/>
<proteinExistence type="inferred from homology"/>
<accession>A0A5M9ZAH2</accession>
<dbReference type="GO" id="GO:0005886">
    <property type="term" value="C:plasma membrane"/>
    <property type="evidence" value="ECO:0007669"/>
    <property type="project" value="UniProtKB-SubCell"/>
</dbReference>
<evidence type="ECO:0000256" key="3">
    <source>
        <dbReference type="ARBA" id="ARBA00022475"/>
    </source>
</evidence>
<organism evidence="9 10">
    <name type="scientific">Bifidobacterium callitrichos</name>
    <dbReference type="NCBI Taxonomy" id="762209"/>
    <lineage>
        <taxon>Bacteria</taxon>
        <taxon>Bacillati</taxon>
        <taxon>Actinomycetota</taxon>
        <taxon>Actinomycetes</taxon>
        <taxon>Bifidobacteriales</taxon>
        <taxon>Bifidobacteriaceae</taxon>
        <taxon>Bifidobacterium</taxon>
    </lineage>
</organism>
<dbReference type="EMBL" id="RZJP01000004">
    <property type="protein sequence ID" value="KAA8815357.1"/>
    <property type="molecule type" value="Genomic_DNA"/>
</dbReference>
<evidence type="ECO:0000256" key="5">
    <source>
        <dbReference type="ARBA" id="ARBA00022989"/>
    </source>
</evidence>
<evidence type="ECO:0000256" key="4">
    <source>
        <dbReference type="ARBA" id="ARBA00022692"/>
    </source>
</evidence>
<keyword evidence="5 8" id="KW-1133">Transmembrane helix</keyword>
<feature type="transmembrane region" description="Helical" evidence="8">
    <location>
        <begin position="310"/>
        <end position="331"/>
    </location>
</feature>
<dbReference type="Pfam" id="PF03601">
    <property type="entry name" value="Cons_hypoth698"/>
    <property type="match status" value="1"/>
</dbReference>
<protein>
    <submittedName>
        <fullName evidence="9">Putative sulfate exporter family transporter</fullName>
    </submittedName>
</protein>
<comment type="similarity">
    <text evidence="2">Belongs to the UPF0324 family.</text>
</comment>